<evidence type="ECO:0000256" key="1">
    <source>
        <dbReference type="ARBA" id="ARBA00022485"/>
    </source>
</evidence>
<dbReference type="Gene3D" id="3.30.70.20">
    <property type="match status" value="1"/>
</dbReference>
<evidence type="ECO:0000259" key="5">
    <source>
        <dbReference type="PROSITE" id="PS51379"/>
    </source>
</evidence>
<dbReference type="Pfam" id="PF12139">
    <property type="entry name" value="APS-reductase_C"/>
    <property type="match status" value="1"/>
</dbReference>
<organism evidence="6">
    <name type="scientific">Archaeoglobus fulgidus</name>
    <dbReference type="NCBI Taxonomy" id="2234"/>
    <lineage>
        <taxon>Archaea</taxon>
        <taxon>Methanobacteriati</taxon>
        <taxon>Methanobacteriota</taxon>
        <taxon>Archaeoglobi</taxon>
        <taxon>Archaeoglobales</taxon>
        <taxon>Archaeoglobaceae</taxon>
        <taxon>Archaeoglobus</taxon>
    </lineage>
</organism>
<dbReference type="InterPro" id="IPR017896">
    <property type="entry name" value="4Fe4S_Fe-S-bd"/>
</dbReference>
<dbReference type="GO" id="GO:0009973">
    <property type="term" value="F:adenylyl-sulfate reductase activity"/>
    <property type="evidence" value="ECO:0007669"/>
    <property type="project" value="UniProtKB-EC"/>
</dbReference>
<keyword evidence="2" id="KW-0479">Metal-binding</keyword>
<evidence type="ECO:0000256" key="2">
    <source>
        <dbReference type="ARBA" id="ARBA00022723"/>
    </source>
</evidence>
<gene>
    <name evidence="6" type="primary">aprB</name>
    <name evidence="6" type="ORF">ENP88_06845</name>
</gene>
<dbReference type="Gene3D" id="6.20.260.10">
    <property type="entry name" value="Adenylylsulphate reductase, beta subunit, C-terminal domain"/>
    <property type="match status" value="1"/>
</dbReference>
<dbReference type="SUPFAM" id="SSF54862">
    <property type="entry name" value="4Fe-4S ferredoxins"/>
    <property type="match status" value="1"/>
</dbReference>
<dbReference type="EC" id="1.8.99.2" evidence="6"/>
<reference evidence="6" key="1">
    <citation type="journal article" date="2020" name="mSystems">
        <title>Genome- and Community-Level Interaction Insights into Carbon Utilization and Element Cycling Functions of Hydrothermarchaeota in Hydrothermal Sediment.</title>
        <authorList>
            <person name="Zhou Z."/>
            <person name="Liu Y."/>
            <person name="Xu W."/>
            <person name="Pan J."/>
            <person name="Luo Z.H."/>
            <person name="Li M."/>
        </authorList>
    </citation>
    <scope>NUCLEOTIDE SEQUENCE [LARGE SCALE GENOMIC DNA]</scope>
    <source>
        <strain evidence="6">SpSt-26</strain>
    </source>
</reference>
<evidence type="ECO:0000256" key="4">
    <source>
        <dbReference type="ARBA" id="ARBA00023014"/>
    </source>
</evidence>
<comment type="caution">
    <text evidence="6">The sequence shown here is derived from an EMBL/GenBank/DDBJ whole genome shotgun (WGS) entry which is preliminary data.</text>
</comment>
<keyword evidence="3" id="KW-0408">Iron</keyword>
<dbReference type="InterPro" id="IPR011802">
    <property type="entry name" value="AprB"/>
</dbReference>
<feature type="domain" description="4Fe-4S ferredoxin-type" evidence="5">
    <location>
        <begin position="1"/>
        <end position="35"/>
    </location>
</feature>
<feature type="domain" description="4Fe-4S ferredoxin-type" evidence="5">
    <location>
        <begin position="38"/>
        <end position="67"/>
    </location>
</feature>
<dbReference type="InterPro" id="IPR050572">
    <property type="entry name" value="Fe-S_Ferredoxin"/>
</dbReference>
<dbReference type="PANTHER" id="PTHR43687">
    <property type="entry name" value="ADENYLYLSULFATE REDUCTASE, BETA SUBUNIT"/>
    <property type="match status" value="1"/>
</dbReference>
<accession>A0A7J2TJR2</accession>
<dbReference type="PROSITE" id="PS00198">
    <property type="entry name" value="4FE4S_FER_1"/>
    <property type="match status" value="1"/>
</dbReference>
<keyword evidence="4" id="KW-0411">Iron-sulfur</keyword>
<proteinExistence type="predicted"/>
<dbReference type="InterPro" id="IPR038465">
    <property type="entry name" value="APS_reduc_Bsu_C_sf"/>
</dbReference>
<dbReference type="AlphaFoldDB" id="A0A7J2TJR2"/>
<dbReference type="PANTHER" id="PTHR43687:SF1">
    <property type="entry name" value="FERREDOXIN III"/>
    <property type="match status" value="1"/>
</dbReference>
<keyword evidence="6" id="KW-0560">Oxidoreductase</keyword>
<sequence length="150" mass="17165">MPSFVNPEKCDGCKALERTACEYICPNDLMVLDKEKMKAYNREPDMCWECYSCVKMCPQGAIDVRGYVDYAPLGASCVPMRGTSDIMWTIKYRNGKVLRFKFPIRTTPWGSIKPFDGFPEPTMDMLNTELLSGEPEILGLKELYKPKLKK</sequence>
<dbReference type="InterPro" id="IPR017900">
    <property type="entry name" value="4Fe4S_Fe_S_CS"/>
</dbReference>
<dbReference type="GO" id="GO:0046872">
    <property type="term" value="F:metal ion binding"/>
    <property type="evidence" value="ECO:0007669"/>
    <property type="project" value="UniProtKB-KW"/>
</dbReference>
<evidence type="ECO:0000256" key="3">
    <source>
        <dbReference type="ARBA" id="ARBA00023004"/>
    </source>
</evidence>
<keyword evidence="1" id="KW-0004">4Fe-4S</keyword>
<dbReference type="EMBL" id="DSLA01000104">
    <property type="protein sequence ID" value="HEH35837.1"/>
    <property type="molecule type" value="Genomic_DNA"/>
</dbReference>
<dbReference type="InterPro" id="IPR022738">
    <property type="entry name" value="AprB_C"/>
</dbReference>
<protein>
    <submittedName>
        <fullName evidence="6">Adenylyl-sulfate reductase subunit beta</fullName>
        <ecNumber evidence="6">1.8.99.2</ecNumber>
    </submittedName>
</protein>
<name>A0A7J2TJR2_ARCFL</name>
<dbReference type="Pfam" id="PF12838">
    <property type="entry name" value="Fer4_7"/>
    <property type="match status" value="1"/>
</dbReference>
<dbReference type="NCBIfam" id="TIGR02060">
    <property type="entry name" value="aprB"/>
    <property type="match status" value="1"/>
</dbReference>
<dbReference type="PROSITE" id="PS51379">
    <property type="entry name" value="4FE4S_FER_2"/>
    <property type="match status" value="2"/>
</dbReference>
<dbReference type="GO" id="GO:0051539">
    <property type="term" value="F:4 iron, 4 sulfur cluster binding"/>
    <property type="evidence" value="ECO:0007669"/>
    <property type="project" value="UniProtKB-KW"/>
</dbReference>
<evidence type="ECO:0000313" key="6">
    <source>
        <dbReference type="EMBL" id="HEH35837.1"/>
    </source>
</evidence>